<dbReference type="EMBL" id="BNCO01000051">
    <property type="protein sequence ID" value="GIL62520.1"/>
    <property type="molecule type" value="Genomic_DNA"/>
</dbReference>
<protein>
    <recommendedName>
        <fullName evidence="2">DUF1421 domain-containing protein</fullName>
    </recommendedName>
</protein>
<feature type="compositionally biased region" description="Gly residues" evidence="1">
    <location>
        <begin position="512"/>
        <end position="524"/>
    </location>
</feature>
<organism evidence="3 4">
    <name type="scientific">Volvox africanus</name>
    <dbReference type="NCBI Taxonomy" id="51714"/>
    <lineage>
        <taxon>Eukaryota</taxon>
        <taxon>Viridiplantae</taxon>
        <taxon>Chlorophyta</taxon>
        <taxon>core chlorophytes</taxon>
        <taxon>Chlorophyceae</taxon>
        <taxon>CS clade</taxon>
        <taxon>Chlamydomonadales</taxon>
        <taxon>Volvocaceae</taxon>
        <taxon>Volvox</taxon>
    </lineage>
</organism>
<feature type="compositionally biased region" description="Low complexity" evidence="1">
    <location>
        <begin position="195"/>
        <end position="223"/>
    </location>
</feature>
<feature type="compositionally biased region" description="Low complexity" evidence="1">
    <location>
        <begin position="500"/>
        <end position="511"/>
    </location>
</feature>
<feature type="compositionally biased region" description="Low complexity" evidence="1">
    <location>
        <begin position="233"/>
        <end position="248"/>
    </location>
</feature>
<dbReference type="AlphaFoldDB" id="A0A8J4FA07"/>
<feature type="compositionally biased region" description="Polar residues" evidence="1">
    <location>
        <begin position="349"/>
        <end position="364"/>
    </location>
</feature>
<feature type="compositionally biased region" description="Pro residues" evidence="1">
    <location>
        <begin position="457"/>
        <end position="479"/>
    </location>
</feature>
<evidence type="ECO:0000313" key="4">
    <source>
        <dbReference type="Proteomes" id="UP000747399"/>
    </source>
</evidence>
<feature type="compositionally biased region" description="Pro residues" evidence="1">
    <location>
        <begin position="307"/>
        <end position="327"/>
    </location>
</feature>
<dbReference type="PANTHER" id="PTHR31805">
    <property type="entry name" value="RECEPTOR-LIKE KINASE, PUTATIVE (DUF1421)-RELATED"/>
    <property type="match status" value="1"/>
</dbReference>
<keyword evidence="4" id="KW-1185">Reference proteome</keyword>
<evidence type="ECO:0000256" key="1">
    <source>
        <dbReference type="SAM" id="MobiDB-lite"/>
    </source>
</evidence>
<dbReference type="Pfam" id="PF07223">
    <property type="entry name" value="DUF1421"/>
    <property type="match status" value="1"/>
</dbReference>
<sequence length="574" mass="58859">MADELFGDLLGSKPGSSIMSKPPAVVPVSSTKGFLDGYTKNRPLNGFDDEGSSAGPQLGLPEASKATVTLTAEELSNLVDKGIQSALDATFNKFVRSLRTVLEDMTRRISSQEATVLELRAAIVDLHDDVESQPADLHVRFTNLDMAIKEVERGVQALRDRQELHEAQEMLARMSSETTRASKAAQATTAVSSAAAAPSAVTPAPVEATPSAPSPSTTSAPAPATSPAPSVPAAPAAAPAPAAPMAQPAAPAPAAAAPVALQAVPALPAPQQAPYGLPMHSGQPQQQPVPLHMAPMYPSIGPMGMPGAPPLPMPQQPAPELQPPPQQQQPQQPALPVAQQYQYAPPLQHTTPQVGGMQPASSMPLQPDVGHYGAVPPPQQQQQQQPLPQQQQQQQQQQPAHPMHAPAGYASPYGGMTGMDASRPSSVSVPHGMPPQSPPFPGGPGVGAPGVVDLRGGPPPPQMVGYPPPSGLPAYPPPTSVGVSVPSMYTRGNAPPSYRGSAPPTTASTPASGGGSGGGGGGGTISRTVPLDKIISDITQMGFSRADVHAAVNNLQSSGKALDLNTIIDKLTRG</sequence>
<dbReference type="Proteomes" id="UP000747399">
    <property type="component" value="Unassembled WGS sequence"/>
</dbReference>
<feature type="compositionally biased region" description="Low complexity" evidence="1">
    <location>
        <begin position="328"/>
        <end position="348"/>
    </location>
</feature>
<gene>
    <name evidence="3" type="ORF">Vafri_16731</name>
</gene>
<feature type="region of interest" description="Disordered" evidence="1">
    <location>
        <begin position="300"/>
        <end position="528"/>
    </location>
</feature>
<feature type="region of interest" description="Disordered" evidence="1">
    <location>
        <begin position="195"/>
        <end position="248"/>
    </location>
</feature>
<feature type="compositionally biased region" description="Pro residues" evidence="1">
    <location>
        <begin position="432"/>
        <end position="442"/>
    </location>
</feature>
<reference evidence="3" key="1">
    <citation type="journal article" date="2021" name="Proc. Natl. Acad. Sci. U.S.A.">
        <title>Three genomes in the algal genus Volvox reveal the fate of a haploid sex-determining region after a transition to homothallism.</title>
        <authorList>
            <person name="Yamamoto K."/>
            <person name="Hamaji T."/>
            <person name="Kawai-Toyooka H."/>
            <person name="Matsuzaki R."/>
            <person name="Takahashi F."/>
            <person name="Nishimura Y."/>
            <person name="Kawachi M."/>
            <person name="Noguchi H."/>
            <person name="Minakuchi Y."/>
            <person name="Umen J.G."/>
            <person name="Toyoda A."/>
            <person name="Nozaki H."/>
        </authorList>
    </citation>
    <scope>NUCLEOTIDE SEQUENCE</scope>
    <source>
        <strain evidence="3">NIES-3780</strain>
    </source>
</reference>
<feature type="domain" description="DUF1421" evidence="2">
    <location>
        <begin position="534"/>
        <end position="572"/>
    </location>
</feature>
<dbReference type="InterPro" id="IPR010820">
    <property type="entry name" value="DUF1421"/>
</dbReference>
<dbReference type="PANTHER" id="PTHR31805:SF14">
    <property type="entry name" value="RECEPTOR-LIKE KINASE, PUTATIVE (DUF1421)-RELATED"/>
    <property type="match status" value="1"/>
</dbReference>
<accession>A0A8J4FA07</accession>
<evidence type="ECO:0000259" key="2">
    <source>
        <dbReference type="Pfam" id="PF07223"/>
    </source>
</evidence>
<feature type="compositionally biased region" description="Low complexity" evidence="1">
    <location>
        <begin position="380"/>
        <end position="399"/>
    </location>
</feature>
<evidence type="ECO:0000313" key="3">
    <source>
        <dbReference type="EMBL" id="GIL62520.1"/>
    </source>
</evidence>
<comment type="caution">
    <text evidence="3">The sequence shown here is derived from an EMBL/GenBank/DDBJ whole genome shotgun (WGS) entry which is preliminary data.</text>
</comment>
<proteinExistence type="predicted"/>
<name>A0A8J4FA07_9CHLO</name>